<dbReference type="EMBL" id="JAZDUA010000209">
    <property type="protein sequence ID" value="KAK7864163.1"/>
    <property type="molecule type" value="Genomic_DNA"/>
</dbReference>
<reference evidence="2 3" key="1">
    <citation type="submission" date="2024-03" db="EMBL/GenBank/DDBJ databases">
        <title>The genome assembly and annotation of the cricket Gryllus longicercus Weissman &amp; Gray.</title>
        <authorList>
            <person name="Szrajer S."/>
            <person name="Gray D."/>
            <person name="Ylla G."/>
        </authorList>
    </citation>
    <scope>NUCLEOTIDE SEQUENCE [LARGE SCALE GENOMIC DNA]</scope>
    <source>
        <strain evidence="2">DAG 2021-001</strain>
        <tissue evidence="2">Whole body minus gut</tissue>
    </source>
</reference>
<dbReference type="PANTHER" id="PTHR21301:SF10">
    <property type="entry name" value="REVERSE TRANSCRIPTASE DOMAIN-CONTAINING PROTEIN"/>
    <property type="match status" value="1"/>
</dbReference>
<dbReference type="InterPro" id="IPR058912">
    <property type="entry name" value="HTH_animal"/>
</dbReference>
<evidence type="ECO:0000313" key="3">
    <source>
        <dbReference type="Proteomes" id="UP001378592"/>
    </source>
</evidence>
<dbReference type="Pfam" id="PF26215">
    <property type="entry name" value="HTH_animal"/>
    <property type="match status" value="1"/>
</dbReference>
<dbReference type="AlphaFoldDB" id="A0AAN9Z169"/>
<dbReference type="PROSITE" id="PS50878">
    <property type="entry name" value="RT_POL"/>
    <property type="match status" value="1"/>
</dbReference>
<name>A0AAN9Z169_9ORTH</name>
<keyword evidence="3" id="KW-1185">Reference proteome</keyword>
<dbReference type="PANTHER" id="PTHR21301">
    <property type="entry name" value="REVERSE TRANSCRIPTASE"/>
    <property type="match status" value="1"/>
</dbReference>
<dbReference type="Proteomes" id="UP001378592">
    <property type="component" value="Unassembled WGS sequence"/>
</dbReference>
<comment type="caution">
    <text evidence="2">The sequence shown here is derived from an EMBL/GenBank/DDBJ whole genome shotgun (WGS) entry which is preliminary data.</text>
</comment>
<accession>A0AAN9Z169</accession>
<dbReference type="Pfam" id="PF00078">
    <property type="entry name" value="RVT_1"/>
    <property type="match status" value="1"/>
</dbReference>
<protein>
    <recommendedName>
        <fullName evidence="1">Reverse transcriptase domain-containing protein</fullName>
    </recommendedName>
</protein>
<sequence>MGDGLVARDWWKKEQPTLSRGLNFAVVPSRVPTDDVIAAVETAIRSLPEDIAEDIRRDTCTILARSAPPRCNIPREERLAIRELKRRDDVILPADKGNATVVMSSDYHNKMVDILSDGDTYQKLEKNPLPKVRQKVMAIIGEASSINAEDKRRLKLANNNRTPRIYGLPKIHKPDVPLRPIVSAINSPSQHLARFLTNKLKPLTNNLPSTVLNSKHFIEHIRSIRTNPGDILVSFDVTSLFTMVPVCDAIKIVEDNLKKHQLPTEWAKLAEVCLSTTFFQYRQEFYAQIDGTAMGSPLSPVVANLFIGAFEEQALENAPLKPTLWLRYVDDTFVIWPHGSENLQTFLAHLNSIHPRIRFTMETELHGQLPFLDVLISRRPDGTLGHSVYRKPTHTNRYLHADSHHHPATKRGVLTTLTYRAALISDTDSLNKEKETLRETFLANGYSTSAIQRAL</sequence>
<dbReference type="CDD" id="cd00304">
    <property type="entry name" value="RT_like"/>
    <property type="match status" value="1"/>
</dbReference>
<feature type="domain" description="Reverse transcriptase" evidence="1">
    <location>
        <begin position="149"/>
        <end position="388"/>
    </location>
</feature>
<evidence type="ECO:0000259" key="1">
    <source>
        <dbReference type="PROSITE" id="PS50878"/>
    </source>
</evidence>
<evidence type="ECO:0000313" key="2">
    <source>
        <dbReference type="EMBL" id="KAK7864163.1"/>
    </source>
</evidence>
<organism evidence="2 3">
    <name type="scientific">Gryllus longicercus</name>
    <dbReference type="NCBI Taxonomy" id="2509291"/>
    <lineage>
        <taxon>Eukaryota</taxon>
        <taxon>Metazoa</taxon>
        <taxon>Ecdysozoa</taxon>
        <taxon>Arthropoda</taxon>
        <taxon>Hexapoda</taxon>
        <taxon>Insecta</taxon>
        <taxon>Pterygota</taxon>
        <taxon>Neoptera</taxon>
        <taxon>Polyneoptera</taxon>
        <taxon>Orthoptera</taxon>
        <taxon>Ensifera</taxon>
        <taxon>Gryllidea</taxon>
        <taxon>Grylloidea</taxon>
        <taxon>Gryllidae</taxon>
        <taxon>Gryllinae</taxon>
        <taxon>Gryllus</taxon>
    </lineage>
</organism>
<proteinExistence type="predicted"/>
<dbReference type="InterPro" id="IPR000477">
    <property type="entry name" value="RT_dom"/>
</dbReference>
<gene>
    <name evidence="2" type="ORF">R5R35_004079</name>
</gene>
<dbReference type="GO" id="GO:0071897">
    <property type="term" value="P:DNA biosynthetic process"/>
    <property type="evidence" value="ECO:0007669"/>
    <property type="project" value="UniProtKB-ARBA"/>
</dbReference>
<dbReference type="InterPro" id="IPR043502">
    <property type="entry name" value="DNA/RNA_pol_sf"/>
</dbReference>
<dbReference type="SUPFAM" id="SSF56672">
    <property type="entry name" value="DNA/RNA polymerases"/>
    <property type="match status" value="1"/>
</dbReference>